<accession>A0A0A8Y8U6</accession>
<reference evidence="1" key="1">
    <citation type="submission" date="2014-09" db="EMBL/GenBank/DDBJ databases">
        <authorList>
            <person name="Magalhaes I.L.F."/>
            <person name="Oliveira U."/>
            <person name="Santos F.R."/>
            <person name="Vidigal T.H.D.A."/>
            <person name="Brescovit A.D."/>
            <person name="Santos A.J."/>
        </authorList>
    </citation>
    <scope>NUCLEOTIDE SEQUENCE</scope>
    <source>
        <tissue evidence="1">Shoot tissue taken approximately 20 cm above the soil surface</tissue>
    </source>
</reference>
<organism evidence="1">
    <name type="scientific">Arundo donax</name>
    <name type="common">Giant reed</name>
    <name type="synonym">Donax arundinaceus</name>
    <dbReference type="NCBI Taxonomy" id="35708"/>
    <lineage>
        <taxon>Eukaryota</taxon>
        <taxon>Viridiplantae</taxon>
        <taxon>Streptophyta</taxon>
        <taxon>Embryophyta</taxon>
        <taxon>Tracheophyta</taxon>
        <taxon>Spermatophyta</taxon>
        <taxon>Magnoliopsida</taxon>
        <taxon>Liliopsida</taxon>
        <taxon>Poales</taxon>
        <taxon>Poaceae</taxon>
        <taxon>PACMAD clade</taxon>
        <taxon>Arundinoideae</taxon>
        <taxon>Arundineae</taxon>
        <taxon>Arundo</taxon>
    </lineage>
</organism>
<evidence type="ECO:0000313" key="1">
    <source>
        <dbReference type="EMBL" id="JAD21673.1"/>
    </source>
</evidence>
<proteinExistence type="predicted"/>
<protein>
    <submittedName>
        <fullName evidence="1">Uncharacterized protein</fullName>
    </submittedName>
</protein>
<name>A0A0A8Y8U6_ARUDO</name>
<reference evidence="1" key="2">
    <citation type="journal article" date="2015" name="Data Brief">
        <title>Shoot transcriptome of the giant reed, Arundo donax.</title>
        <authorList>
            <person name="Barrero R.A."/>
            <person name="Guerrero F.D."/>
            <person name="Moolhuijzen P."/>
            <person name="Goolsby J.A."/>
            <person name="Tidwell J."/>
            <person name="Bellgard S.E."/>
            <person name="Bellgard M.I."/>
        </authorList>
    </citation>
    <scope>NUCLEOTIDE SEQUENCE</scope>
    <source>
        <tissue evidence="1">Shoot tissue taken approximately 20 cm above the soil surface</tissue>
    </source>
</reference>
<dbReference type="EMBL" id="GBRH01276222">
    <property type="protein sequence ID" value="JAD21673.1"/>
    <property type="molecule type" value="Transcribed_RNA"/>
</dbReference>
<sequence>MLAVMLEVSQYNRDERNQMDKLCASRLSMQSKG</sequence>
<dbReference type="AlphaFoldDB" id="A0A0A8Y8U6"/>